<dbReference type="SMART" id="SM00225">
    <property type="entry name" value="BTB"/>
    <property type="match status" value="1"/>
</dbReference>
<proteinExistence type="predicted"/>
<feature type="domain" description="BTB" evidence="1">
    <location>
        <begin position="14"/>
        <end position="81"/>
    </location>
</feature>
<dbReference type="PROSITE" id="PS50097">
    <property type="entry name" value="BTB"/>
    <property type="match status" value="1"/>
</dbReference>
<sequence length="93" mass="10711">MLSCSQVFARDKFCDFTIYIGDFEFPCHRFVLNVCSQFFEALLRSDMKETIEMSTTVHGISADIFRLVLDAMYGDSSALTADSMTEKQRINFR</sequence>
<evidence type="ECO:0000313" key="3">
    <source>
        <dbReference type="Proteomes" id="UP001233172"/>
    </source>
</evidence>
<dbReference type="CDD" id="cd18186">
    <property type="entry name" value="BTB_POZ_ZBTB_KLHL-like"/>
    <property type="match status" value="1"/>
</dbReference>
<dbReference type="PANTHER" id="PTHR46375">
    <property type="entry name" value="KELCH REPEAT AND BTB DOMAIN-CONTAINING PROTEIN 13-RELATED"/>
    <property type="match status" value="1"/>
</dbReference>
<gene>
    <name evidence="2" type="ORF">Bpfe_025721</name>
</gene>
<dbReference type="Pfam" id="PF00651">
    <property type="entry name" value="BTB"/>
    <property type="match status" value="1"/>
</dbReference>
<protein>
    <submittedName>
        <fullName evidence="2">Kelch-like protein 40b</fullName>
    </submittedName>
</protein>
<dbReference type="SUPFAM" id="SSF54695">
    <property type="entry name" value="POZ domain"/>
    <property type="match status" value="1"/>
</dbReference>
<organism evidence="2 3">
    <name type="scientific">Biomphalaria pfeifferi</name>
    <name type="common">Bloodfluke planorb</name>
    <name type="synonym">Freshwater snail</name>
    <dbReference type="NCBI Taxonomy" id="112525"/>
    <lineage>
        <taxon>Eukaryota</taxon>
        <taxon>Metazoa</taxon>
        <taxon>Spiralia</taxon>
        <taxon>Lophotrochozoa</taxon>
        <taxon>Mollusca</taxon>
        <taxon>Gastropoda</taxon>
        <taxon>Heterobranchia</taxon>
        <taxon>Euthyneura</taxon>
        <taxon>Panpulmonata</taxon>
        <taxon>Hygrophila</taxon>
        <taxon>Lymnaeoidea</taxon>
        <taxon>Planorbidae</taxon>
        <taxon>Biomphalaria</taxon>
    </lineage>
</organism>
<dbReference type="InterPro" id="IPR000210">
    <property type="entry name" value="BTB/POZ_dom"/>
</dbReference>
<dbReference type="InterPro" id="IPR052392">
    <property type="entry name" value="Kelch-BTB_domain-containing"/>
</dbReference>
<dbReference type="Gene3D" id="3.30.710.10">
    <property type="entry name" value="Potassium Channel Kv1.1, Chain A"/>
    <property type="match status" value="1"/>
</dbReference>
<evidence type="ECO:0000313" key="2">
    <source>
        <dbReference type="EMBL" id="KAK0044906.1"/>
    </source>
</evidence>
<dbReference type="AlphaFoldDB" id="A0AAD8AYQ8"/>
<reference evidence="2" key="1">
    <citation type="journal article" date="2023" name="PLoS Negl. Trop. Dis.">
        <title>A genome sequence for Biomphalaria pfeifferi, the major vector snail for the human-infecting parasite Schistosoma mansoni.</title>
        <authorList>
            <person name="Bu L."/>
            <person name="Lu L."/>
            <person name="Laidemitt M.R."/>
            <person name="Zhang S.M."/>
            <person name="Mutuku M."/>
            <person name="Mkoji G."/>
            <person name="Steinauer M."/>
            <person name="Loker E.S."/>
        </authorList>
    </citation>
    <scope>NUCLEOTIDE SEQUENCE</scope>
    <source>
        <strain evidence="2">KasaAsao</strain>
    </source>
</reference>
<accession>A0AAD8AYQ8</accession>
<reference evidence="2" key="2">
    <citation type="submission" date="2023-04" db="EMBL/GenBank/DDBJ databases">
        <authorList>
            <person name="Bu L."/>
            <person name="Lu L."/>
            <person name="Laidemitt M.R."/>
            <person name="Zhang S.M."/>
            <person name="Mutuku M."/>
            <person name="Mkoji G."/>
            <person name="Steinauer M."/>
            <person name="Loker E.S."/>
        </authorList>
    </citation>
    <scope>NUCLEOTIDE SEQUENCE</scope>
    <source>
        <strain evidence="2">KasaAsao</strain>
        <tissue evidence="2">Whole Snail</tissue>
    </source>
</reference>
<name>A0AAD8AYQ8_BIOPF</name>
<dbReference type="EMBL" id="JASAOG010000190">
    <property type="protein sequence ID" value="KAK0044906.1"/>
    <property type="molecule type" value="Genomic_DNA"/>
</dbReference>
<dbReference type="Proteomes" id="UP001233172">
    <property type="component" value="Unassembled WGS sequence"/>
</dbReference>
<dbReference type="PANTHER" id="PTHR46375:SF3">
    <property type="entry name" value="KELCH REPEAT AND BTB DOMAIN-CONTAINING PROTEIN 13"/>
    <property type="match status" value="1"/>
</dbReference>
<dbReference type="InterPro" id="IPR011333">
    <property type="entry name" value="SKP1/BTB/POZ_sf"/>
</dbReference>
<comment type="caution">
    <text evidence="2">The sequence shown here is derived from an EMBL/GenBank/DDBJ whole genome shotgun (WGS) entry which is preliminary data.</text>
</comment>
<keyword evidence="3" id="KW-1185">Reference proteome</keyword>
<evidence type="ECO:0000259" key="1">
    <source>
        <dbReference type="PROSITE" id="PS50097"/>
    </source>
</evidence>